<proteinExistence type="predicted"/>
<dbReference type="Proteomes" id="UP001221142">
    <property type="component" value="Unassembled WGS sequence"/>
</dbReference>
<gene>
    <name evidence="1" type="ORF">FB45DRAFT_375747</name>
</gene>
<comment type="caution">
    <text evidence="1">The sequence shown here is derived from an EMBL/GenBank/DDBJ whole genome shotgun (WGS) entry which is preliminary data.</text>
</comment>
<dbReference type="EMBL" id="JARKIF010000042">
    <property type="protein sequence ID" value="KAJ7609144.1"/>
    <property type="molecule type" value="Genomic_DNA"/>
</dbReference>
<organism evidence="1 2">
    <name type="scientific">Roridomyces roridus</name>
    <dbReference type="NCBI Taxonomy" id="1738132"/>
    <lineage>
        <taxon>Eukaryota</taxon>
        <taxon>Fungi</taxon>
        <taxon>Dikarya</taxon>
        <taxon>Basidiomycota</taxon>
        <taxon>Agaricomycotina</taxon>
        <taxon>Agaricomycetes</taxon>
        <taxon>Agaricomycetidae</taxon>
        <taxon>Agaricales</taxon>
        <taxon>Marasmiineae</taxon>
        <taxon>Mycenaceae</taxon>
        <taxon>Roridomyces</taxon>
    </lineage>
</organism>
<name>A0AAD7B3U3_9AGAR</name>
<sequence length="154" mass="16976">MASPCPTCGAPTSPMSGKLDLTIPAAEPQTIAFYPPLRALPLRHSGVLSCSAASPTPALRTVRPRRHFKTSQLASLLPDFSFSSSSSSSSFLGRCQRTTPVAFIDALLRCSRCLLYSTTYFVRVLIYHLDRLCFYHILQRACRVKTRLATSHDP</sequence>
<keyword evidence="2" id="KW-1185">Reference proteome</keyword>
<evidence type="ECO:0000313" key="2">
    <source>
        <dbReference type="Proteomes" id="UP001221142"/>
    </source>
</evidence>
<protein>
    <submittedName>
        <fullName evidence="1">Uncharacterized protein</fullName>
    </submittedName>
</protein>
<reference evidence="1" key="1">
    <citation type="submission" date="2023-03" db="EMBL/GenBank/DDBJ databases">
        <title>Massive genome expansion in bonnet fungi (Mycena s.s.) driven by repeated elements and novel gene families across ecological guilds.</title>
        <authorList>
            <consortium name="Lawrence Berkeley National Laboratory"/>
            <person name="Harder C.B."/>
            <person name="Miyauchi S."/>
            <person name="Viragh M."/>
            <person name="Kuo A."/>
            <person name="Thoen E."/>
            <person name="Andreopoulos B."/>
            <person name="Lu D."/>
            <person name="Skrede I."/>
            <person name="Drula E."/>
            <person name="Henrissat B."/>
            <person name="Morin E."/>
            <person name="Kohler A."/>
            <person name="Barry K."/>
            <person name="LaButti K."/>
            <person name="Morin E."/>
            <person name="Salamov A."/>
            <person name="Lipzen A."/>
            <person name="Mereny Z."/>
            <person name="Hegedus B."/>
            <person name="Baldrian P."/>
            <person name="Stursova M."/>
            <person name="Weitz H."/>
            <person name="Taylor A."/>
            <person name="Grigoriev I.V."/>
            <person name="Nagy L.G."/>
            <person name="Martin F."/>
            <person name="Kauserud H."/>
        </authorList>
    </citation>
    <scope>NUCLEOTIDE SEQUENCE</scope>
    <source>
        <strain evidence="1">9284</strain>
    </source>
</reference>
<dbReference type="AlphaFoldDB" id="A0AAD7B3U3"/>
<evidence type="ECO:0000313" key="1">
    <source>
        <dbReference type="EMBL" id="KAJ7609144.1"/>
    </source>
</evidence>
<accession>A0AAD7B3U3</accession>